<evidence type="ECO:0000256" key="7">
    <source>
        <dbReference type="ARBA" id="ARBA00030409"/>
    </source>
</evidence>
<dbReference type="AlphaFoldDB" id="A0A3L6D810"/>
<dbReference type="UniPathway" id="UPA00074">
    <property type="reaction ID" value="UER00131"/>
</dbReference>
<gene>
    <name evidence="10" type="primary">PUR7_0</name>
    <name evidence="10" type="ORF">Zm00014a_005218</name>
</gene>
<comment type="pathway">
    <text evidence="1">Purine metabolism; IMP biosynthesis via de novo pathway; 5-amino-1-(5-phospho-D-ribosyl)imidazole-4-carboxamide from 5-amino-1-(5-phospho-D-ribosyl)imidazole-4-carboxylate: step 1/2.</text>
</comment>
<comment type="caution">
    <text evidence="10">The sequence shown here is derived from an EMBL/GenBank/DDBJ whole genome shotgun (WGS) entry which is preliminary data.</text>
</comment>
<organism evidence="10 11">
    <name type="scientific">Zea mays</name>
    <name type="common">Maize</name>
    <dbReference type="NCBI Taxonomy" id="4577"/>
    <lineage>
        <taxon>Eukaryota</taxon>
        <taxon>Viridiplantae</taxon>
        <taxon>Streptophyta</taxon>
        <taxon>Embryophyta</taxon>
        <taxon>Tracheophyta</taxon>
        <taxon>Spermatophyta</taxon>
        <taxon>Magnoliopsida</taxon>
        <taxon>Liliopsida</taxon>
        <taxon>Poales</taxon>
        <taxon>Poaceae</taxon>
        <taxon>PACMAD clade</taxon>
        <taxon>Panicoideae</taxon>
        <taxon>Andropogonodae</taxon>
        <taxon>Andropogoneae</taxon>
        <taxon>Tripsacinae</taxon>
        <taxon>Zea</taxon>
    </lineage>
</organism>
<evidence type="ECO:0000256" key="4">
    <source>
        <dbReference type="ARBA" id="ARBA00022741"/>
    </source>
</evidence>
<dbReference type="GO" id="GO:0006189">
    <property type="term" value="P:'de novo' IMP biosynthetic process"/>
    <property type="evidence" value="ECO:0007669"/>
    <property type="project" value="UniProtKB-UniPathway"/>
</dbReference>
<dbReference type="PROSITE" id="PS01058">
    <property type="entry name" value="SAICAR_SYNTHETASE_2"/>
    <property type="match status" value="1"/>
</dbReference>
<evidence type="ECO:0000259" key="9">
    <source>
        <dbReference type="Pfam" id="PF01259"/>
    </source>
</evidence>
<dbReference type="EC" id="6.3.2.6" evidence="2"/>
<evidence type="ECO:0000256" key="5">
    <source>
        <dbReference type="ARBA" id="ARBA00022755"/>
    </source>
</evidence>
<dbReference type="EMBL" id="NCVQ01000039">
    <property type="protein sequence ID" value="PWZ04726.1"/>
    <property type="molecule type" value="Genomic_DNA"/>
</dbReference>
<dbReference type="InterPro" id="IPR028923">
    <property type="entry name" value="SAICAR_synt/ADE2_N"/>
</dbReference>
<keyword evidence="3" id="KW-0436">Ligase</keyword>
<sequence length="213" mass="23513">MAALGPRRGDAGAPDHGARAGGTAPLVRRQGARQVLTVTPTNSRAFQALHLTGLLHSLRRNPCAYWHDRPTTAQRGGQAEYASSSPWPCLQLLRASDWMAHKVSLENGLILVDTKYEFGKTSDGTIVLIDEVHTPDSNRYWIANSYEYRFISGLEPENVDKVLPEALEELVADFGLAKFTTDNNTHVSTRVMGTFGLVLPCEYICPCLPYERA</sequence>
<name>A0A3L6D810_MAIZE</name>
<dbReference type="SUPFAM" id="SSF56104">
    <property type="entry name" value="SAICAR synthase-like"/>
    <property type="match status" value="1"/>
</dbReference>
<evidence type="ECO:0000256" key="6">
    <source>
        <dbReference type="ARBA" id="ARBA00022840"/>
    </source>
</evidence>
<evidence type="ECO:0000256" key="3">
    <source>
        <dbReference type="ARBA" id="ARBA00022598"/>
    </source>
</evidence>
<feature type="domain" description="SAICAR synthetase/ADE2 N-terminal" evidence="9">
    <location>
        <begin position="100"/>
        <end position="161"/>
    </location>
</feature>
<proteinExistence type="predicted"/>
<keyword evidence="6" id="KW-0067">ATP-binding</keyword>
<keyword evidence="4" id="KW-0547">Nucleotide-binding</keyword>
<evidence type="ECO:0000313" key="11">
    <source>
        <dbReference type="Proteomes" id="UP000251960"/>
    </source>
</evidence>
<dbReference type="GO" id="GO:0004639">
    <property type="term" value="F:phosphoribosylaminoimidazolesuccinocarboxamide synthase activity"/>
    <property type="evidence" value="ECO:0007669"/>
    <property type="project" value="UniProtKB-EC"/>
</dbReference>
<dbReference type="InterPro" id="IPR018236">
    <property type="entry name" value="SAICAR_synthetase_CS"/>
</dbReference>
<evidence type="ECO:0000313" key="10">
    <source>
        <dbReference type="EMBL" id="PWZ04726.1"/>
    </source>
</evidence>
<keyword evidence="5" id="KW-0658">Purine biosynthesis</keyword>
<evidence type="ECO:0000256" key="8">
    <source>
        <dbReference type="SAM" id="MobiDB-lite"/>
    </source>
</evidence>
<dbReference type="ExpressionAtlas" id="A0A3L6D810">
    <property type="expression patterns" value="baseline and differential"/>
</dbReference>
<dbReference type="Pfam" id="PF01259">
    <property type="entry name" value="SAICAR_synt"/>
    <property type="match status" value="1"/>
</dbReference>
<reference evidence="10 11" key="1">
    <citation type="journal article" date="2018" name="Nat. Genet.">
        <title>Extensive intraspecific gene order and gene structural variations between Mo17 and other maize genomes.</title>
        <authorList>
            <person name="Sun S."/>
            <person name="Zhou Y."/>
            <person name="Chen J."/>
            <person name="Shi J."/>
            <person name="Zhao H."/>
            <person name="Zhao H."/>
            <person name="Song W."/>
            <person name="Zhang M."/>
            <person name="Cui Y."/>
            <person name="Dong X."/>
            <person name="Liu H."/>
            <person name="Ma X."/>
            <person name="Jiao Y."/>
            <person name="Wang B."/>
            <person name="Wei X."/>
            <person name="Stein J.C."/>
            <person name="Glaubitz J.C."/>
            <person name="Lu F."/>
            <person name="Yu G."/>
            <person name="Liang C."/>
            <person name="Fengler K."/>
            <person name="Li B."/>
            <person name="Rafalski A."/>
            <person name="Schnable P.S."/>
            <person name="Ware D.H."/>
            <person name="Buckler E.S."/>
            <person name="Lai J."/>
        </authorList>
    </citation>
    <scope>NUCLEOTIDE SEQUENCE [LARGE SCALE GENOMIC DNA]</scope>
    <source>
        <strain evidence="11">cv. Missouri 17</strain>
        <tissue evidence="10">Seedling</tissue>
    </source>
</reference>
<dbReference type="PANTHER" id="PTHR43700">
    <property type="entry name" value="PHOSPHORIBOSYLAMINOIMIDAZOLE-SUCCINOCARBOXAMIDE SYNTHASE"/>
    <property type="match status" value="1"/>
</dbReference>
<dbReference type="Gene3D" id="3.30.470.20">
    <property type="entry name" value="ATP-grasp fold, B domain"/>
    <property type="match status" value="1"/>
</dbReference>
<dbReference type="PANTHER" id="PTHR43700:SF1">
    <property type="entry name" value="PHOSPHORIBOSYLAMINOIMIDAZOLE-SUCCINOCARBOXAMIDE SYNTHASE"/>
    <property type="match status" value="1"/>
</dbReference>
<protein>
    <recommendedName>
        <fullName evidence="2">phosphoribosylaminoimidazolesuccinocarboxamide synthase</fullName>
        <ecNumber evidence="2">6.3.2.6</ecNumber>
    </recommendedName>
    <alternativeName>
        <fullName evidence="7">SAICAR synthetase</fullName>
    </alternativeName>
</protein>
<accession>A0A3L6D810</accession>
<evidence type="ECO:0000256" key="2">
    <source>
        <dbReference type="ARBA" id="ARBA00012217"/>
    </source>
</evidence>
<dbReference type="GO" id="GO:0005524">
    <property type="term" value="F:ATP binding"/>
    <property type="evidence" value="ECO:0007669"/>
    <property type="project" value="UniProtKB-KW"/>
</dbReference>
<dbReference type="Proteomes" id="UP000251960">
    <property type="component" value="Unassembled WGS sequence"/>
</dbReference>
<evidence type="ECO:0000256" key="1">
    <source>
        <dbReference type="ARBA" id="ARBA00004672"/>
    </source>
</evidence>
<feature type="region of interest" description="Disordered" evidence="8">
    <location>
        <begin position="1"/>
        <end position="26"/>
    </location>
</feature>